<keyword evidence="4" id="KW-0539">Nucleus</keyword>
<proteinExistence type="inferred from homology"/>
<feature type="domain" description="Mating-type protein C-terminal" evidence="9">
    <location>
        <begin position="200"/>
        <end position="607"/>
    </location>
</feature>
<sequence>MSPSVSNSIDLSMRDRLRSLTQIFVTSLDGDSTSLATFDSKWASFSETLTTCSHKLHSETLSMIHAFASTVSVVATSMIDLPAVSNGICHQFENDMDNILSAGLDTQSSLPSRRAAYMELSARWLVENIHDPYPSLETRANIATQSQTLRKDVDAWFIDARRRIGWNALRRKHFDNKRANIVKSAAIFFLTHQPLEPAILESEFATIQASATALLSGKYEESPLAHELDVAVLDMTPELCLRSRQTKTTQPKKMKRKRAMTSYPTPDRSPVPTSSLDLDSSEPESPFCSLNAQAASSRSKPRKRRRMDSVDVDEDEKYQRCPPTPPSPLFDSTRLPFGLPSPASSCKDIETSEPLRPMQRLVEETPTPVQATKRKRQLSNVAPGHLDKRARCSFEPAVRQFAPTPLAETIGNLDDWLSEFCVPANLPSLGIDAHDPNLPVEVELFDFRSFLPLDGLTAPTTSVPPTYPDATLAGPAFSLDHQNLDWFSFNSNTRSDETDGISGPVCSSPTQDGDKFSTGLLQQNPFQNIDLDPFNPSWLLPPSPHALNHDSMTASYHEYPASLALPPQAESSLSPTEPLVLSDLEKELKKRQIAELENQLSTIRAQIGQ</sequence>
<feature type="domain" description="KN homeodomain" evidence="7">
    <location>
        <begin position="124"/>
        <end position="163"/>
    </location>
</feature>
<dbReference type="EMBL" id="JAACJK010000166">
    <property type="protein sequence ID" value="KAF5323562.1"/>
    <property type="molecule type" value="Genomic_DNA"/>
</dbReference>
<comment type="caution">
    <text evidence="10">The sequence shown here is derived from an EMBL/GenBank/DDBJ whole genome shotgun (WGS) entry which is preliminary data.</text>
</comment>
<dbReference type="OrthoDB" id="250329at2759"/>
<dbReference type="InterPro" id="IPR024441">
    <property type="entry name" value="Homeodomain1_C"/>
</dbReference>
<dbReference type="Proteomes" id="UP000541558">
    <property type="component" value="Unassembled WGS sequence"/>
</dbReference>
<feature type="region of interest" description="Disordered" evidence="6">
    <location>
        <begin position="242"/>
        <end position="334"/>
    </location>
</feature>
<reference evidence="10 11" key="1">
    <citation type="journal article" date="2020" name="ISME J.">
        <title>Uncovering the hidden diversity of litter-decomposition mechanisms in mushroom-forming fungi.</title>
        <authorList>
            <person name="Floudas D."/>
            <person name="Bentzer J."/>
            <person name="Ahren D."/>
            <person name="Johansson T."/>
            <person name="Persson P."/>
            <person name="Tunlid A."/>
        </authorList>
    </citation>
    <scope>NUCLEOTIDE SEQUENCE [LARGE SCALE GENOMIC DNA]</scope>
    <source>
        <strain evidence="10 11">CBS 175.51</strain>
    </source>
</reference>
<evidence type="ECO:0000256" key="2">
    <source>
        <dbReference type="ARBA" id="ARBA00023125"/>
    </source>
</evidence>
<dbReference type="GO" id="GO:0003677">
    <property type="term" value="F:DNA binding"/>
    <property type="evidence" value="ECO:0007669"/>
    <property type="project" value="UniProtKB-KW"/>
</dbReference>
<dbReference type="SUPFAM" id="SSF46689">
    <property type="entry name" value="Homeodomain-like"/>
    <property type="match status" value="1"/>
</dbReference>
<accession>A0A8H5F4R8</accession>
<evidence type="ECO:0000313" key="10">
    <source>
        <dbReference type="EMBL" id="KAF5323562.1"/>
    </source>
</evidence>
<name>A0A8H5F4R8_9AGAR</name>
<evidence type="ECO:0000256" key="6">
    <source>
        <dbReference type="SAM" id="MobiDB-lite"/>
    </source>
</evidence>
<dbReference type="CDD" id="cd00086">
    <property type="entry name" value="homeodomain"/>
    <property type="match status" value="1"/>
</dbReference>
<dbReference type="Pfam" id="PF12731">
    <property type="entry name" value="Mating_N"/>
    <property type="match status" value="1"/>
</dbReference>
<evidence type="ECO:0000259" key="7">
    <source>
        <dbReference type="Pfam" id="PF05920"/>
    </source>
</evidence>
<evidence type="ECO:0000259" key="8">
    <source>
        <dbReference type="Pfam" id="PF12731"/>
    </source>
</evidence>
<dbReference type="InterPro" id="IPR001356">
    <property type="entry name" value="HD"/>
</dbReference>
<dbReference type="InterPro" id="IPR024333">
    <property type="entry name" value="Mating-type_A-alpha/beta_1_N"/>
</dbReference>
<feature type="compositionally biased region" description="Basic residues" evidence="6">
    <location>
        <begin position="250"/>
        <end position="259"/>
    </location>
</feature>
<evidence type="ECO:0000313" key="11">
    <source>
        <dbReference type="Proteomes" id="UP000541558"/>
    </source>
</evidence>
<dbReference type="AlphaFoldDB" id="A0A8H5F4R8"/>
<protein>
    <recommendedName>
        <fullName evidence="12">Homeodomain mating-type protein</fullName>
    </recommendedName>
</protein>
<gene>
    <name evidence="10" type="ORF">D9611_005670</name>
</gene>
<comment type="similarity">
    <text evidence="1">Belongs to the TALE/M-ATYP homeobox family.</text>
</comment>
<dbReference type="InterPro" id="IPR009057">
    <property type="entry name" value="Homeodomain-like_sf"/>
</dbReference>
<dbReference type="Pfam" id="PF05920">
    <property type="entry name" value="Homeobox_KN"/>
    <property type="match status" value="1"/>
</dbReference>
<feature type="compositionally biased region" description="Low complexity" evidence="6">
    <location>
        <begin position="274"/>
        <end position="286"/>
    </location>
</feature>
<keyword evidence="11" id="KW-1185">Reference proteome</keyword>
<evidence type="ECO:0000256" key="5">
    <source>
        <dbReference type="SAM" id="Coils"/>
    </source>
</evidence>
<dbReference type="Gene3D" id="1.10.10.60">
    <property type="entry name" value="Homeodomain-like"/>
    <property type="match status" value="1"/>
</dbReference>
<feature type="domain" description="Mating-type protein A-alpha/beta 1 N-terminal" evidence="8">
    <location>
        <begin position="5"/>
        <end position="93"/>
    </location>
</feature>
<evidence type="ECO:0008006" key="12">
    <source>
        <dbReference type="Google" id="ProtNLM"/>
    </source>
</evidence>
<keyword evidence="2" id="KW-0238">DNA-binding</keyword>
<dbReference type="InterPro" id="IPR008422">
    <property type="entry name" value="KN_HD"/>
</dbReference>
<evidence type="ECO:0000256" key="1">
    <source>
        <dbReference type="ARBA" id="ARBA00005800"/>
    </source>
</evidence>
<dbReference type="GO" id="GO:0006355">
    <property type="term" value="P:regulation of DNA-templated transcription"/>
    <property type="evidence" value="ECO:0007669"/>
    <property type="project" value="InterPro"/>
</dbReference>
<evidence type="ECO:0000259" key="9">
    <source>
        <dbReference type="Pfam" id="PF12737"/>
    </source>
</evidence>
<evidence type="ECO:0000256" key="3">
    <source>
        <dbReference type="ARBA" id="ARBA00023155"/>
    </source>
</evidence>
<organism evidence="10 11">
    <name type="scientific">Ephemerocybe angulata</name>
    <dbReference type="NCBI Taxonomy" id="980116"/>
    <lineage>
        <taxon>Eukaryota</taxon>
        <taxon>Fungi</taxon>
        <taxon>Dikarya</taxon>
        <taxon>Basidiomycota</taxon>
        <taxon>Agaricomycotina</taxon>
        <taxon>Agaricomycetes</taxon>
        <taxon>Agaricomycetidae</taxon>
        <taxon>Agaricales</taxon>
        <taxon>Agaricineae</taxon>
        <taxon>Psathyrellaceae</taxon>
        <taxon>Ephemerocybe</taxon>
    </lineage>
</organism>
<feature type="coiled-coil region" evidence="5">
    <location>
        <begin position="579"/>
        <end position="606"/>
    </location>
</feature>
<dbReference type="Pfam" id="PF12737">
    <property type="entry name" value="Mating_C"/>
    <property type="match status" value="1"/>
</dbReference>
<keyword evidence="3" id="KW-0371">Homeobox</keyword>
<keyword evidence="5" id="KW-0175">Coiled coil</keyword>
<evidence type="ECO:0000256" key="4">
    <source>
        <dbReference type="ARBA" id="ARBA00023242"/>
    </source>
</evidence>